<gene>
    <name evidence="1" type="ORF">FHQ07_03635</name>
</gene>
<evidence type="ECO:0008006" key="3">
    <source>
        <dbReference type="Google" id="ProtNLM"/>
    </source>
</evidence>
<organism evidence="1 2">
    <name type="scientific">Thermomonas aquatica</name>
    <dbReference type="NCBI Taxonomy" id="2202149"/>
    <lineage>
        <taxon>Bacteria</taxon>
        <taxon>Pseudomonadati</taxon>
        <taxon>Pseudomonadota</taxon>
        <taxon>Gammaproteobacteria</taxon>
        <taxon>Lysobacterales</taxon>
        <taxon>Lysobacteraceae</taxon>
        <taxon>Thermomonas</taxon>
    </lineage>
</organism>
<dbReference type="EMBL" id="CP040871">
    <property type="protein sequence ID" value="QDA56465.1"/>
    <property type="molecule type" value="Genomic_DNA"/>
</dbReference>
<proteinExistence type="predicted"/>
<protein>
    <recommendedName>
        <fullName evidence="3">Lipoprotein</fullName>
    </recommendedName>
</protein>
<name>A0A5B7ZPC5_9GAMM</name>
<evidence type="ECO:0000313" key="2">
    <source>
        <dbReference type="Proteomes" id="UP000308149"/>
    </source>
</evidence>
<evidence type="ECO:0000313" key="1">
    <source>
        <dbReference type="EMBL" id="QDA56465.1"/>
    </source>
</evidence>
<reference evidence="1 2" key="1">
    <citation type="submission" date="2019-06" db="EMBL/GenBank/DDBJ databases">
        <title>Thermomonas aquatica sp. nov., isolated from an industrial wastewater treatment plant.</title>
        <authorList>
            <person name="Jeon J.H."/>
            <person name="Park D.-S."/>
        </authorList>
    </citation>
    <scope>NUCLEOTIDE SEQUENCE [LARGE SCALE GENOMIC DNA]</scope>
    <source>
        <strain evidence="1 2">SY21</strain>
    </source>
</reference>
<dbReference type="PROSITE" id="PS51257">
    <property type="entry name" value="PROKAR_LIPOPROTEIN"/>
    <property type="match status" value="1"/>
</dbReference>
<sequence length="202" mass="22760">MQHLPLRLFTSLLLVLIAASCSKTESWSDIVKIDDGSTTTVERSVKLTFTGGELSQAAARHPAYYQLRAKNPKNGQAVSWTGTFGIIPIAIAFTPQKTYLVTLAFHCDAEIKKFSIRDFPYVFQESTNGMAWKIVHPSEVPTEIRSANLSSDSRPNGETLQPDRIDRTNRAMEFSSDMYYSREIPRSPSEWKYAYKNKPLCG</sequence>
<dbReference type="Proteomes" id="UP000308149">
    <property type="component" value="Chromosome"/>
</dbReference>
<dbReference type="AlphaFoldDB" id="A0A5B7ZPC5"/>
<accession>A0A5B7ZPC5</accession>
<keyword evidence="2" id="KW-1185">Reference proteome</keyword>
<dbReference type="KEGG" id="thes:FHQ07_03635"/>
<dbReference type="RefSeq" id="WP_139715393.1">
    <property type="nucleotide sequence ID" value="NZ_CP040871.1"/>
</dbReference>